<protein>
    <submittedName>
        <fullName evidence="1">GIY-YIG nuclease family protein</fullName>
    </submittedName>
</protein>
<dbReference type="EMBL" id="JBJOSA010000003">
    <property type="protein sequence ID" value="MFL8936150.1"/>
    <property type="molecule type" value="Genomic_DNA"/>
</dbReference>
<keyword evidence="2" id="KW-1185">Reference proteome</keyword>
<gene>
    <name evidence="1" type="ORF">ACKA06_05045</name>
</gene>
<proteinExistence type="predicted"/>
<dbReference type="Proteomes" id="UP001628668">
    <property type="component" value="Unassembled WGS sequence"/>
</dbReference>
<name>A0ABW8VMY5_9BACI</name>
<dbReference type="Pfam" id="PF13455">
    <property type="entry name" value="MUG113"/>
    <property type="match status" value="1"/>
</dbReference>
<sequence length="225" mass="26064">MQKNLEFTFKNQPLTPAICEPLITECFAGRKVTRNAIVKEVTQMHLLRGGLESEAIDVPRTIKKALENLRKKQLATKHPSYSYWIIYPKENTKTTQQHKNQNNLEKENINSNEDTIVLGAGSGSVYLFYFPEYKKDSLEKWKCKIGKTKGRTKDRIFSEATRLPEKPIIPVEIRSDNPLLLEKTIHYILTYRNQKDNNSGGGKEWFITNPKEFIEIAQSITKEIY</sequence>
<comment type="caution">
    <text evidence="1">The sequence shown here is derived from an EMBL/GenBank/DDBJ whole genome shotgun (WGS) entry which is preliminary data.</text>
</comment>
<accession>A0ABW8VMY5</accession>
<dbReference type="RefSeq" id="WP_411159117.1">
    <property type="nucleotide sequence ID" value="NZ_JBJOSA010000003.1"/>
</dbReference>
<organism evidence="1 2">
    <name type="scientific">Rossellomorea oryzaecorticis</name>
    <dbReference type="NCBI Taxonomy" id="1396505"/>
    <lineage>
        <taxon>Bacteria</taxon>
        <taxon>Bacillati</taxon>
        <taxon>Bacillota</taxon>
        <taxon>Bacilli</taxon>
        <taxon>Bacillales</taxon>
        <taxon>Bacillaceae</taxon>
        <taxon>Rossellomorea</taxon>
    </lineage>
</organism>
<evidence type="ECO:0000313" key="1">
    <source>
        <dbReference type="EMBL" id="MFL8936150.1"/>
    </source>
</evidence>
<evidence type="ECO:0000313" key="2">
    <source>
        <dbReference type="Proteomes" id="UP001628668"/>
    </source>
</evidence>
<reference evidence="1 2" key="1">
    <citation type="submission" date="2024-12" db="EMBL/GenBank/DDBJ databases">
        <authorList>
            <person name="Li X."/>
            <person name="Zhang D."/>
        </authorList>
    </citation>
    <scope>NUCLEOTIDE SEQUENCE [LARGE SCALE GENOMIC DNA]</scope>
    <source>
        <strain evidence="1 2">JCM19602</strain>
    </source>
</reference>